<dbReference type="Gene3D" id="3.40.50.720">
    <property type="entry name" value="NAD(P)-binding Rossmann-like Domain"/>
    <property type="match status" value="1"/>
</dbReference>
<dbReference type="Proteomes" id="UP001055167">
    <property type="component" value="Unassembled WGS sequence"/>
</dbReference>
<dbReference type="InterPro" id="IPR002347">
    <property type="entry name" value="SDR_fam"/>
</dbReference>
<dbReference type="InterPro" id="IPR057326">
    <property type="entry name" value="KR_dom"/>
</dbReference>
<dbReference type="PRINTS" id="PR00081">
    <property type="entry name" value="GDHRDH"/>
</dbReference>
<accession>A0ABQ4R977</accession>
<reference evidence="3" key="2">
    <citation type="submission" date="2021-08" db="EMBL/GenBank/DDBJ databases">
        <authorList>
            <person name="Tani A."/>
            <person name="Ola A."/>
            <person name="Ogura Y."/>
            <person name="Katsura K."/>
            <person name="Hayashi T."/>
        </authorList>
    </citation>
    <scope>NUCLEOTIDE SEQUENCE</scope>
    <source>
        <strain evidence="3">KCTC 52305</strain>
    </source>
</reference>
<dbReference type="RefSeq" id="WP_128563003.1">
    <property type="nucleotide sequence ID" value="NZ_BPQH01000028.1"/>
</dbReference>
<comment type="similarity">
    <text evidence="1">Belongs to the short-chain dehydrogenases/reductases (SDR) family.</text>
</comment>
<keyword evidence="4" id="KW-1185">Reference proteome</keyword>
<organism evidence="3 4">
    <name type="scientific">Methylobacterium crusticola</name>
    <dbReference type="NCBI Taxonomy" id="1697972"/>
    <lineage>
        <taxon>Bacteria</taxon>
        <taxon>Pseudomonadati</taxon>
        <taxon>Pseudomonadota</taxon>
        <taxon>Alphaproteobacteria</taxon>
        <taxon>Hyphomicrobiales</taxon>
        <taxon>Methylobacteriaceae</taxon>
        <taxon>Methylobacterium</taxon>
    </lineage>
</organism>
<evidence type="ECO:0000313" key="4">
    <source>
        <dbReference type="Proteomes" id="UP001055167"/>
    </source>
</evidence>
<name>A0ABQ4R977_9HYPH</name>
<sequence length="258" mass="26211">MELGLKDKVVVVTGGSRGIGLACARAFRDEGARVAIISRSQATLERACGELGTVLGHAADLVDPEQALAALDAVEAALGPVDVLVNSAGAARRTPPDALTPGHWRAALDAKFFSYVNIMDPAVKRMAQRGSGVVVNVIGNGGKVASATHLAGGAANAALMLATAGLAHAYAGRGVRVLGVNPGLTRTDRVAEGLQAEAAAKGIALDEAHRLAVERIPLGRMADPEEIAAAIVFLASAKASYLTGVTITMDGAQVPTVI</sequence>
<dbReference type="SMART" id="SM00822">
    <property type="entry name" value="PKS_KR"/>
    <property type="match status" value="1"/>
</dbReference>
<reference evidence="3" key="1">
    <citation type="journal article" date="2021" name="Front. Microbiol.">
        <title>Comprehensive Comparative Genomics and Phenotyping of Methylobacterium Species.</title>
        <authorList>
            <person name="Alessa O."/>
            <person name="Ogura Y."/>
            <person name="Fujitani Y."/>
            <person name="Takami H."/>
            <person name="Hayashi T."/>
            <person name="Sahin N."/>
            <person name="Tani A."/>
        </authorList>
    </citation>
    <scope>NUCLEOTIDE SEQUENCE</scope>
    <source>
        <strain evidence="3">KCTC 52305</strain>
    </source>
</reference>
<proteinExistence type="inferred from homology"/>
<dbReference type="EMBL" id="BPQH01000028">
    <property type="protein sequence ID" value="GJD53344.1"/>
    <property type="molecule type" value="Genomic_DNA"/>
</dbReference>
<dbReference type="InterPro" id="IPR036291">
    <property type="entry name" value="NAD(P)-bd_dom_sf"/>
</dbReference>
<evidence type="ECO:0000259" key="2">
    <source>
        <dbReference type="SMART" id="SM00822"/>
    </source>
</evidence>
<evidence type="ECO:0000313" key="3">
    <source>
        <dbReference type="EMBL" id="GJD53344.1"/>
    </source>
</evidence>
<dbReference type="PANTHER" id="PTHR42879">
    <property type="entry name" value="3-OXOACYL-(ACYL-CARRIER-PROTEIN) REDUCTASE"/>
    <property type="match status" value="1"/>
</dbReference>
<dbReference type="InterPro" id="IPR050259">
    <property type="entry name" value="SDR"/>
</dbReference>
<comment type="caution">
    <text evidence="3">The sequence shown here is derived from an EMBL/GenBank/DDBJ whole genome shotgun (WGS) entry which is preliminary data.</text>
</comment>
<feature type="domain" description="Ketoreductase" evidence="2">
    <location>
        <begin position="8"/>
        <end position="147"/>
    </location>
</feature>
<dbReference type="SUPFAM" id="SSF51735">
    <property type="entry name" value="NAD(P)-binding Rossmann-fold domains"/>
    <property type="match status" value="1"/>
</dbReference>
<evidence type="ECO:0000256" key="1">
    <source>
        <dbReference type="ARBA" id="ARBA00006484"/>
    </source>
</evidence>
<dbReference type="Pfam" id="PF13561">
    <property type="entry name" value="adh_short_C2"/>
    <property type="match status" value="1"/>
</dbReference>
<protein>
    <submittedName>
        <fullName evidence="3">3-alpha-hydroxycholanate dehydrogenase (NADP(+))</fullName>
    </submittedName>
</protein>
<gene>
    <name evidence="3" type="primary">baiA</name>
    <name evidence="3" type="ORF">OPKNFCMD_6119</name>
</gene>